<dbReference type="AlphaFoldDB" id="A0A9Q0CR36"/>
<dbReference type="SUPFAM" id="SSF56574">
    <property type="entry name" value="Serpins"/>
    <property type="match status" value="1"/>
</dbReference>
<keyword evidence="5" id="KW-1185">Reference proteome</keyword>
<dbReference type="InterPro" id="IPR042178">
    <property type="entry name" value="Serpin_sf_1"/>
</dbReference>
<dbReference type="InterPro" id="IPR036186">
    <property type="entry name" value="Serpin_sf"/>
</dbReference>
<dbReference type="GO" id="GO:0004867">
    <property type="term" value="F:serine-type endopeptidase inhibitor activity"/>
    <property type="evidence" value="ECO:0007669"/>
    <property type="project" value="InterPro"/>
</dbReference>
<evidence type="ECO:0000256" key="1">
    <source>
        <dbReference type="ARBA" id="ARBA00009500"/>
    </source>
</evidence>
<dbReference type="Proteomes" id="UP001151287">
    <property type="component" value="Unassembled WGS sequence"/>
</dbReference>
<reference evidence="4" key="1">
    <citation type="journal article" date="2022" name="Cell">
        <title>Repeat-based holocentromeres influence genome architecture and karyotype evolution.</title>
        <authorList>
            <person name="Hofstatter P.G."/>
            <person name="Thangavel G."/>
            <person name="Lux T."/>
            <person name="Neumann P."/>
            <person name="Vondrak T."/>
            <person name="Novak P."/>
            <person name="Zhang M."/>
            <person name="Costa L."/>
            <person name="Castellani M."/>
            <person name="Scott A."/>
            <person name="Toegelov H."/>
            <person name="Fuchs J."/>
            <person name="Mata-Sucre Y."/>
            <person name="Dias Y."/>
            <person name="Vanzela A.L.L."/>
            <person name="Huettel B."/>
            <person name="Almeida C.C.S."/>
            <person name="Simkova H."/>
            <person name="Souza G."/>
            <person name="Pedrosa-Harand A."/>
            <person name="Macas J."/>
            <person name="Mayer K.F.X."/>
            <person name="Houben A."/>
            <person name="Marques A."/>
        </authorList>
    </citation>
    <scope>NUCLEOTIDE SEQUENCE</scope>
    <source>
        <strain evidence="4">RhyBre1mFocal</strain>
    </source>
</reference>
<dbReference type="InterPro" id="IPR023796">
    <property type="entry name" value="Serpin_dom"/>
</dbReference>
<comment type="similarity">
    <text evidence="1 2">Belongs to the serpin family.</text>
</comment>
<dbReference type="Gene3D" id="2.10.310.10">
    <property type="entry name" value="Serpins superfamily"/>
    <property type="match status" value="1"/>
</dbReference>
<feature type="domain" description="Serpin" evidence="3">
    <location>
        <begin position="2"/>
        <end position="257"/>
    </location>
</feature>
<dbReference type="InterPro" id="IPR042185">
    <property type="entry name" value="Serpin_sf_2"/>
</dbReference>
<dbReference type="Gene3D" id="2.30.39.10">
    <property type="entry name" value="Alpha-1-antitrypsin, domain 1"/>
    <property type="match status" value="1"/>
</dbReference>
<protein>
    <recommendedName>
        <fullName evidence="3">Serpin domain-containing protein</fullName>
    </recommendedName>
</protein>
<dbReference type="EMBL" id="JAMQYH010000002">
    <property type="protein sequence ID" value="KAJ1698590.1"/>
    <property type="molecule type" value="Genomic_DNA"/>
</dbReference>
<dbReference type="PANTHER" id="PTHR11461:SF211">
    <property type="entry name" value="GH10112P-RELATED"/>
    <property type="match status" value="1"/>
</dbReference>
<dbReference type="PROSITE" id="PS00284">
    <property type="entry name" value="SERPIN"/>
    <property type="match status" value="1"/>
</dbReference>
<dbReference type="Pfam" id="PF00079">
    <property type="entry name" value="Serpin"/>
    <property type="match status" value="1"/>
</dbReference>
<dbReference type="InterPro" id="IPR000215">
    <property type="entry name" value="Serpin_fam"/>
</dbReference>
<dbReference type="OrthoDB" id="1063785at2759"/>
<accession>A0A9Q0CR36</accession>
<name>A0A9Q0CR36_9POAL</name>
<comment type="caution">
    <text evidence="4">The sequence shown here is derived from an EMBL/GenBank/DDBJ whole genome shotgun (WGS) entry which is preliminary data.</text>
</comment>
<dbReference type="PANTHER" id="PTHR11461">
    <property type="entry name" value="SERINE PROTEASE INHIBITOR, SERPIN"/>
    <property type="match status" value="1"/>
</dbReference>
<evidence type="ECO:0000313" key="5">
    <source>
        <dbReference type="Proteomes" id="UP001151287"/>
    </source>
</evidence>
<proteinExistence type="inferred from homology"/>
<organism evidence="4 5">
    <name type="scientific">Rhynchospora breviuscula</name>
    <dbReference type="NCBI Taxonomy" id="2022672"/>
    <lineage>
        <taxon>Eukaryota</taxon>
        <taxon>Viridiplantae</taxon>
        <taxon>Streptophyta</taxon>
        <taxon>Embryophyta</taxon>
        <taxon>Tracheophyta</taxon>
        <taxon>Spermatophyta</taxon>
        <taxon>Magnoliopsida</taxon>
        <taxon>Liliopsida</taxon>
        <taxon>Poales</taxon>
        <taxon>Cyperaceae</taxon>
        <taxon>Cyperoideae</taxon>
        <taxon>Rhynchosporeae</taxon>
        <taxon>Rhynchospora</taxon>
    </lineage>
</organism>
<gene>
    <name evidence="4" type="ORF">LUZ63_007102</name>
</gene>
<dbReference type="Gene3D" id="6.20.40.10">
    <property type="match status" value="1"/>
</dbReference>
<dbReference type="Gene3D" id="3.30.497.10">
    <property type="entry name" value="Antithrombin, subunit I, domain 2"/>
    <property type="match status" value="1"/>
</dbReference>
<sequence length="261" mass="29569">MQNSNKQLGKTITAGIIKELLPPESITSNTRLVLGNAMYFKVLWDEKFDPLCTKINTFHLIDGSSVEIPFMTSYKWQFIEVYDGFKVLRLPYKQGQDWTQFSFYIFLPDTLHALALPTLSMKMSLEPDFLNCHIPTEKVPVRNFRIPKFKISKGIEFSKIFANLGLGLPFIPTGDLSEMVDSPEFSQYYVESIHHQCFVEVNEEGTEAAAASAVLVAVCMPPPGPPPVDFVADHPFLFLIREDRSGLVLFMGYMFNPLLAE</sequence>
<dbReference type="GO" id="GO:0005615">
    <property type="term" value="C:extracellular space"/>
    <property type="evidence" value="ECO:0007669"/>
    <property type="project" value="InterPro"/>
</dbReference>
<dbReference type="SMART" id="SM00093">
    <property type="entry name" value="SERPIN"/>
    <property type="match status" value="1"/>
</dbReference>
<dbReference type="InterPro" id="IPR023795">
    <property type="entry name" value="Serpin_CS"/>
</dbReference>
<evidence type="ECO:0000313" key="4">
    <source>
        <dbReference type="EMBL" id="KAJ1698590.1"/>
    </source>
</evidence>
<evidence type="ECO:0000256" key="2">
    <source>
        <dbReference type="RuleBase" id="RU000411"/>
    </source>
</evidence>
<evidence type="ECO:0000259" key="3">
    <source>
        <dbReference type="SMART" id="SM00093"/>
    </source>
</evidence>